<organism evidence="8 9">
    <name type="scientific">Penstemon smallii</name>
    <dbReference type="NCBI Taxonomy" id="265156"/>
    <lineage>
        <taxon>Eukaryota</taxon>
        <taxon>Viridiplantae</taxon>
        <taxon>Streptophyta</taxon>
        <taxon>Embryophyta</taxon>
        <taxon>Tracheophyta</taxon>
        <taxon>Spermatophyta</taxon>
        <taxon>Magnoliopsida</taxon>
        <taxon>eudicotyledons</taxon>
        <taxon>Gunneridae</taxon>
        <taxon>Pentapetalae</taxon>
        <taxon>asterids</taxon>
        <taxon>lamiids</taxon>
        <taxon>Lamiales</taxon>
        <taxon>Plantaginaceae</taxon>
        <taxon>Cheloneae</taxon>
        <taxon>Penstemon</taxon>
    </lineage>
</organism>
<evidence type="ECO:0000256" key="6">
    <source>
        <dbReference type="PROSITE-ProRule" id="PRU00282"/>
    </source>
</evidence>
<dbReference type="PRINTS" id="PR00926">
    <property type="entry name" value="MITOCARRIER"/>
</dbReference>
<dbReference type="Gene3D" id="1.50.40.10">
    <property type="entry name" value="Mitochondrial carrier domain"/>
    <property type="match status" value="1"/>
</dbReference>
<name>A0ABD3TRS6_9LAMI</name>
<accession>A0ABD3TRS6</accession>
<protein>
    <submittedName>
        <fullName evidence="8">Uncharacterized protein</fullName>
    </submittedName>
</protein>
<keyword evidence="2 7" id="KW-0813">Transport</keyword>
<comment type="subcellular location">
    <subcellularLocation>
        <location evidence="1">Membrane</location>
        <topology evidence="1">Multi-pass membrane protein</topology>
    </subcellularLocation>
</comment>
<evidence type="ECO:0000256" key="2">
    <source>
        <dbReference type="ARBA" id="ARBA00022448"/>
    </source>
</evidence>
<dbReference type="EMBL" id="JBJXBP010000003">
    <property type="protein sequence ID" value="KAL3839841.1"/>
    <property type="molecule type" value="Genomic_DNA"/>
</dbReference>
<dbReference type="InterPro" id="IPR018108">
    <property type="entry name" value="MCP_transmembrane"/>
</dbReference>
<dbReference type="AlphaFoldDB" id="A0ABD3TRS6"/>
<dbReference type="PANTHER" id="PTHR24089">
    <property type="entry name" value="SOLUTE CARRIER FAMILY 25"/>
    <property type="match status" value="1"/>
</dbReference>
<comment type="caution">
    <text evidence="8">The sequence shown here is derived from an EMBL/GenBank/DDBJ whole genome shotgun (WGS) entry which is preliminary data.</text>
</comment>
<dbReference type="SUPFAM" id="SSF103506">
    <property type="entry name" value="Mitochondrial carrier"/>
    <property type="match status" value="1"/>
</dbReference>
<evidence type="ECO:0000256" key="5">
    <source>
        <dbReference type="ARBA" id="ARBA00023136"/>
    </source>
</evidence>
<dbReference type="GO" id="GO:0016020">
    <property type="term" value="C:membrane"/>
    <property type="evidence" value="ECO:0007669"/>
    <property type="project" value="UniProtKB-SubCell"/>
</dbReference>
<evidence type="ECO:0000313" key="8">
    <source>
        <dbReference type="EMBL" id="KAL3839841.1"/>
    </source>
</evidence>
<feature type="repeat" description="Solcar" evidence="6">
    <location>
        <begin position="216"/>
        <end position="300"/>
    </location>
</feature>
<keyword evidence="5 6" id="KW-0472">Membrane</keyword>
<reference evidence="8 9" key="1">
    <citation type="submission" date="2024-12" db="EMBL/GenBank/DDBJ databases">
        <title>The unique morphological basis and parallel evolutionary history of personate flowers in Penstemon.</title>
        <authorList>
            <person name="Depatie T.H."/>
            <person name="Wessinger C.A."/>
        </authorList>
    </citation>
    <scope>NUCLEOTIDE SEQUENCE [LARGE SCALE GENOMIC DNA]</scope>
    <source>
        <strain evidence="8">WTNN_2</strain>
        <tissue evidence="8">Leaf</tissue>
    </source>
</reference>
<dbReference type="PROSITE" id="PS50920">
    <property type="entry name" value="SOLCAR"/>
    <property type="match status" value="3"/>
</dbReference>
<evidence type="ECO:0000313" key="9">
    <source>
        <dbReference type="Proteomes" id="UP001634393"/>
    </source>
</evidence>
<proteinExistence type="inferred from homology"/>
<keyword evidence="3 6" id="KW-0812">Transmembrane</keyword>
<dbReference type="InterPro" id="IPR002067">
    <property type="entry name" value="MCP"/>
</dbReference>
<keyword evidence="4" id="KW-0677">Repeat</keyword>
<evidence type="ECO:0000256" key="7">
    <source>
        <dbReference type="RuleBase" id="RU000488"/>
    </source>
</evidence>
<sequence length="405" mass="43280">MGRKSLQGVGNNGDLGLFPNSGIGFLWCPQDESSHLGGLFASVGQMGMGFGISPNTPNSNENTLKLPPSILVGKNVLPEPELCVNGLPELVGDEAWEVGKEGVLQNTKKKKGGLKLKIKIANASLRRLISGAIAGAVSRTAVAPLETIRTHLMVGTCGHSSTEVFQDIMKHEGWQGLFRGNLVNVIRVAPSKAIELFAYDTVKKHLTPKPGEQPKFSIPASPIAGAVAGISSTLCTYPLELLKTRLTVQRGVYNNLLDAFVKIIREEGPAELYRGLTPSLIGVIPYAATNYCAYDTLRKAYKKVFKKDDIGNIATLLIGSAAGAISSSATFPLEVARKHMQAGALNGRVYKNMLHALISILEHEGVSGLYRGLGPSCVKIVPAAGISFMCYEACKKILVENQEDA</sequence>
<dbReference type="Pfam" id="PF00153">
    <property type="entry name" value="Mito_carr"/>
    <property type="match status" value="3"/>
</dbReference>
<dbReference type="Proteomes" id="UP001634393">
    <property type="component" value="Unassembled WGS sequence"/>
</dbReference>
<evidence type="ECO:0000256" key="1">
    <source>
        <dbReference type="ARBA" id="ARBA00004141"/>
    </source>
</evidence>
<evidence type="ECO:0000256" key="3">
    <source>
        <dbReference type="ARBA" id="ARBA00022692"/>
    </source>
</evidence>
<evidence type="ECO:0000256" key="4">
    <source>
        <dbReference type="ARBA" id="ARBA00022737"/>
    </source>
</evidence>
<gene>
    <name evidence="8" type="ORF">ACJIZ3_024432</name>
</gene>
<feature type="repeat" description="Solcar" evidence="6">
    <location>
        <begin position="310"/>
        <end position="397"/>
    </location>
</feature>
<feature type="repeat" description="Solcar" evidence="6">
    <location>
        <begin position="122"/>
        <end position="205"/>
    </location>
</feature>
<keyword evidence="9" id="KW-1185">Reference proteome</keyword>
<comment type="similarity">
    <text evidence="7">Belongs to the mitochondrial carrier (TC 2.A.29) family.</text>
</comment>
<dbReference type="InterPro" id="IPR023395">
    <property type="entry name" value="MCP_dom_sf"/>
</dbReference>